<gene>
    <name evidence="2" type="ORF">UFOPK2822_01221</name>
    <name evidence="3" type="ORF">UFOPK3346_00842</name>
    <name evidence="4" type="ORF">UFOPK3670_00882</name>
</gene>
<evidence type="ECO:0000313" key="4">
    <source>
        <dbReference type="EMBL" id="CAB4924483.1"/>
    </source>
</evidence>
<keyword evidence="1" id="KW-0812">Transmembrane</keyword>
<protein>
    <submittedName>
        <fullName evidence="2">Unannotated protein</fullName>
    </submittedName>
</protein>
<keyword evidence="1" id="KW-1133">Transmembrane helix</keyword>
<dbReference type="AlphaFoldDB" id="A0A6J6UF12"/>
<feature type="transmembrane region" description="Helical" evidence="1">
    <location>
        <begin position="21"/>
        <end position="40"/>
    </location>
</feature>
<evidence type="ECO:0000313" key="3">
    <source>
        <dbReference type="EMBL" id="CAB4867680.1"/>
    </source>
</evidence>
<keyword evidence="1" id="KW-0472">Membrane</keyword>
<name>A0A6J6UF12_9ZZZZ</name>
<dbReference type="EMBL" id="CAEZZC010000018">
    <property type="protein sequence ID" value="CAB4757283.1"/>
    <property type="molecule type" value="Genomic_DNA"/>
</dbReference>
<accession>A0A6J6UF12</accession>
<reference evidence="2" key="1">
    <citation type="submission" date="2020-05" db="EMBL/GenBank/DDBJ databases">
        <authorList>
            <person name="Chiriac C."/>
            <person name="Salcher M."/>
            <person name="Ghai R."/>
            <person name="Kavagutti S V."/>
        </authorList>
    </citation>
    <scope>NUCLEOTIDE SEQUENCE</scope>
</reference>
<evidence type="ECO:0000256" key="1">
    <source>
        <dbReference type="SAM" id="Phobius"/>
    </source>
</evidence>
<dbReference type="EMBL" id="CAFBLE010000005">
    <property type="protein sequence ID" value="CAB4867680.1"/>
    <property type="molecule type" value="Genomic_DNA"/>
</dbReference>
<proteinExistence type="predicted"/>
<organism evidence="2">
    <name type="scientific">freshwater metagenome</name>
    <dbReference type="NCBI Taxonomy" id="449393"/>
    <lineage>
        <taxon>unclassified sequences</taxon>
        <taxon>metagenomes</taxon>
        <taxon>ecological metagenomes</taxon>
    </lineage>
</organism>
<dbReference type="EMBL" id="CAFBMV010000005">
    <property type="protein sequence ID" value="CAB4924483.1"/>
    <property type="molecule type" value="Genomic_DNA"/>
</dbReference>
<evidence type="ECO:0000313" key="2">
    <source>
        <dbReference type="EMBL" id="CAB4757283.1"/>
    </source>
</evidence>
<sequence length="409" mass="42659">MEILNLGEAGHSPFPKRAKSAVLGVAVIATIVALSSTLAANININSGPIEFGQGVAQTVFCGDGEVPITVTPTSSFSIYGTSATTTEISASSNWLELASNAGIAVGMVADDGGVNLPDAGTVVTGLGSSGWVLLSDAPHDLAGDGTPFVTSQAVTFTASGGTSGTFTPTASGNGSLPVYGWFDIETSGLAVGMHVSGDGVPPGALIVYLDSTPGHGYIQISQNLNFRNDNETPLVFTTNEGGSFALTDITFSNIPDSCNGKVFSVKIYDDTNSMPLLLDGTSPMEFNNESGSSVGDTNFDVWWANSYTTPLGGTTDADYAMFHFQQAEIFTDSYNLDEWGPIIETAATSGSDMASGAFKFILPAPIDTSRVYKITVKTQDDSENFVEYGYAGEGPTTTSFAQFWNDNIN</sequence>